<feature type="signal peptide" evidence="1">
    <location>
        <begin position="1"/>
        <end position="26"/>
    </location>
</feature>
<name>A0A8C0XJ22_CASCN</name>
<sequence>MPCPPGAAVWQVLFAVEASIARWASACEGCQVVSAGARATGIAQTLINISGTAWTSKARKARARKRAHAVLTGATIEAGVWGQKGGDHSPCSPSSVCPDPAMPCIQGNSRRNHSWVPVAHTYNPSYLGD</sequence>
<organism evidence="2">
    <name type="scientific">Castor canadensis</name>
    <name type="common">American beaver</name>
    <dbReference type="NCBI Taxonomy" id="51338"/>
    <lineage>
        <taxon>Eukaryota</taxon>
        <taxon>Metazoa</taxon>
        <taxon>Chordata</taxon>
        <taxon>Craniata</taxon>
        <taxon>Vertebrata</taxon>
        <taxon>Euteleostomi</taxon>
        <taxon>Mammalia</taxon>
        <taxon>Eutheria</taxon>
        <taxon>Euarchontoglires</taxon>
        <taxon>Glires</taxon>
        <taxon>Rodentia</taxon>
        <taxon>Castorimorpha</taxon>
        <taxon>Castoridae</taxon>
        <taxon>Castor</taxon>
    </lineage>
</organism>
<accession>A0A8C0XJ22</accession>
<proteinExistence type="predicted"/>
<dbReference type="Ensembl" id="ENSCCNT00000034550.1">
    <property type="protein sequence ID" value="ENSCCNP00000027282.1"/>
    <property type="gene ID" value="ENSCCNG00000026406.1"/>
</dbReference>
<evidence type="ECO:0008006" key="3">
    <source>
        <dbReference type="Google" id="ProtNLM"/>
    </source>
</evidence>
<dbReference type="AlphaFoldDB" id="A0A8C0XJ22"/>
<feature type="chain" id="PRO_5034107556" description="Secreted protein" evidence="1">
    <location>
        <begin position="27"/>
        <end position="129"/>
    </location>
</feature>
<reference evidence="2" key="1">
    <citation type="submission" date="2023-09" db="UniProtKB">
        <authorList>
            <consortium name="Ensembl"/>
        </authorList>
    </citation>
    <scope>IDENTIFICATION</scope>
</reference>
<keyword evidence="1" id="KW-0732">Signal</keyword>
<evidence type="ECO:0000313" key="2">
    <source>
        <dbReference type="Ensembl" id="ENSCCNP00000027282.1"/>
    </source>
</evidence>
<protein>
    <recommendedName>
        <fullName evidence="3">Secreted protein</fullName>
    </recommendedName>
</protein>
<evidence type="ECO:0000256" key="1">
    <source>
        <dbReference type="SAM" id="SignalP"/>
    </source>
</evidence>